<name>A0A7I4Y7Q0_HAECO</name>
<dbReference type="Proteomes" id="UP000025227">
    <property type="component" value="Unplaced"/>
</dbReference>
<reference evidence="2" key="1">
    <citation type="submission" date="2020-12" db="UniProtKB">
        <authorList>
            <consortium name="WormBaseParasite"/>
        </authorList>
    </citation>
    <scope>IDENTIFICATION</scope>
    <source>
        <strain evidence="2">MHco3</strain>
    </source>
</reference>
<dbReference type="WBParaSite" id="HCON_00064080-00001">
    <property type="protein sequence ID" value="HCON_00064080-00001"/>
    <property type="gene ID" value="HCON_00064080"/>
</dbReference>
<dbReference type="AlphaFoldDB" id="A0A7I4Y7Q0"/>
<evidence type="ECO:0000313" key="2">
    <source>
        <dbReference type="WBParaSite" id="HCON_00064080-00001"/>
    </source>
</evidence>
<organism evidence="1 2">
    <name type="scientific">Haemonchus contortus</name>
    <name type="common">Barber pole worm</name>
    <dbReference type="NCBI Taxonomy" id="6289"/>
    <lineage>
        <taxon>Eukaryota</taxon>
        <taxon>Metazoa</taxon>
        <taxon>Ecdysozoa</taxon>
        <taxon>Nematoda</taxon>
        <taxon>Chromadorea</taxon>
        <taxon>Rhabditida</taxon>
        <taxon>Rhabditina</taxon>
        <taxon>Rhabditomorpha</taxon>
        <taxon>Strongyloidea</taxon>
        <taxon>Trichostrongylidae</taxon>
        <taxon>Haemonchus</taxon>
    </lineage>
</organism>
<proteinExistence type="predicted"/>
<keyword evidence="1" id="KW-1185">Reference proteome</keyword>
<protein>
    <submittedName>
        <fullName evidence="2">Uncharacterized protein</fullName>
    </submittedName>
</protein>
<evidence type="ECO:0000313" key="1">
    <source>
        <dbReference type="Proteomes" id="UP000025227"/>
    </source>
</evidence>
<accession>A0A7I4Y7Q0</accession>
<sequence length="106" mass="11732">MARGSQSETTDRDQDKELPLWISLLYEKFAPPAERVEKALTLSLAKLTDGIEEVTRRQSEIISCLDALEERVTSLQSSSPVDRNPLFSTLVKVKADSERIGGKLGA</sequence>